<dbReference type="EMBL" id="AORC01000002">
    <property type="protein sequence ID" value="EYT51280.1"/>
    <property type="molecule type" value="Genomic_DNA"/>
</dbReference>
<dbReference type="RefSeq" id="WP_017824626.1">
    <property type="nucleotide sequence ID" value="NZ_KB403091.1"/>
</dbReference>
<gene>
    <name evidence="1" type="ORF">D641_0101630</name>
</gene>
<keyword evidence="2" id="KW-1185">Reference proteome</keyword>
<name>A0A022KZ79_9MICO</name>
<evidence type="ECO:0000313" key="2">
    <source>
        <dbReference type="Proteomes" id="UP000019754"/>
    </source>
</evidence>
<dbReference type="AlphaFoldDB" id="A0A022KZ79"/>
<sequence length="256" mass="27719">MELAEELLASVGAVTAVAWVGGSGGAWSPDGFDLSDIAPWLVPGTPSTVQERAEKVVEKWLEEKAKDKTTDEAQKALDKFLKKIKTPEFWRTFGKKAIPAIPDLLDAAHHAVNGESQEMTFALSRALIEANPGTAWLGTANTISEFVFPYAPDDWMFPGTDRPLNEGSLFAHAEDSAIAGSEENGSAEMMREGEQAGLEISDRLGIEHEGTRNVFKSVGGLSGLVGRAHRDPADPDKPWILAVDEPTQDKIRDLLP</sequence>
<organism evidence="1 2">
    <name type="scientific">Brachybacterium muris UCD-AY4</name>
    <dbReference type="NCBI Taxonomy" id="1249481"/>
    <lineage>
        <taxon>Bacteria</taxon>
        <taxon>Bacillati</taxon>
        <taxon>Actinomycetota</taxon>
        <taxon>Actinomycetes</taxon>
        <taxon>Micrococcales</taxon>
        <taxon>Dermabacteraceae</taxon>
        <taxon>Brachybacterium</taxon>
    </lineage>
</organism>
<protein>
    <submittedName>
        <fullName evidence="1">Uncharacterized protein</fullName>
    </submittedName>
</protein>
<dbReference type="STRING" id="1249481.D641_0101630"/>
<dbReference type="Proteomes" id="UP000019754">
    <property type="component" value="Unassembled WGS sequence"/>
</dbReference>
<comment type="caution">
    <text evidence="1">The sequence shown here is derived from an EMBL/GenBank/DDBJ whole genome shotgun (WGS) entry which is preliminary data.</text>
</comment>
<proteinExistence type="predicted"/>
<reference evidence="1 2" key="1">
    <citation type="journal article" date="2013" name="Genome Announc.">
        <title>Draft genome sequence of an Actinobacterium, Brachybacterium muris strain UCD-AY4.</title>
        <authorList>
            <person name="Lo J.R."/>
            <person name="Lang J.M."/>
            <person name="Darling A.E."/>
            <person name="Eisen J.A."/>
            <person name="Coil D.A."/>
        </authorList>
    </citation>
    <scope>NUCLEOTIDE SEQUENCE [LARGE SCALE GENOMIC DNA]</scope>
    <source>
        <strain evidence="1 2">UCD-AY4</strain>
    </source>
</reference>
<evidence type="ECO:0000313" key="1">
    <source>
        <dbReference type="EMBL" id="EYT51280.1"/>
    </source>
</evidence>
<dbReference type="HOGENOM" id="CLU_1084492_0_0_11"/>
<accession>A0A022KZ79</accession>